<dbReference type="Proteomes" id="UP000199665">
    <property type="component" value="Unassembled WGS sequence"/>
</dbReference>
<accession>A0ABY0XXI6</accession>
<name>A0ABY0XXI6_9PSED</name>
<reference evidence="2 3" key="1">
    <citation type="submission" date="2016-10" db="EMBL/GenBank/DDBJ databases">
        <authorList>
            <person name="Varghese N."/>
            <person name="Submissions S."/>
        </authorList>
    </citation>
    <scope>NUCLEOTIDE SEQUENCE [LARGE SCALE GENOMIC DNA]</scope>
    <source>
        <strain evidence="2 3">DSM 18327</strain>
    </source>
</reference>
<gene>
    <name evidence="2" type="ORF">SAMN05216205_2406</name>
</gene>
<proteinExistence type="predicted"/>
<dbReference type="EMBL" id="FNRV01000001">
    <property type="protein sequence ID" value="SEC46772.1"/>
    <property type="molecule type" value="Genomic_DNA"/>
</dbReference>
<protein>
    <submittedName>
        <fullName evidence="2">Uncharacterized protein</fullName>
    </submittedName>
</protein>
<feature type="region of interest" description="Disordered" evidence="1">
    <location>
        <begin position="140"/>
        <end position="159"/>
    </location>
</feature>
<keyword evidence="3" id="KW-1185">Reference proteome</keyword>
<evidence type="ECO:0000313" key="3">
    <source>
        <dbReference type="Proteomes" id="UP000199665"/>
    </source>
</evidence>
<feature type="compositionally biased region" description="Polar residues" evidence="1">
    <location>
        <begin position="140"/>
        <end position="152"/>
    </location>
</feature>
<evidence type="ECO:0000313" key="2">
    <source>
        <dbReference type="EMBL" id="SEC46772.1"/>
    </source>
</evidence>
<sequence length="698" mass="79234">MLSYEITDDSLYFSWPDDETILGFRSSTLAVPPCFDRVALVQMAEGIKSLCLSNAVTSYRGHFRSARNIFSQVKSDSRPFPPEPENWDSFVLSHYGNFLTDSRRKYKTRIDHWSGIAFLYKKLQRSGFIPSDVYIPNETLSSNATSDGNNGNPLGHERERAPIPKDIECLLPKKYLIEDGLSLNDDAYLLNLKKTLDLRTDTVVNCCVDYWKKMLRCHEKGRIIIESIPTQEIEDVLSSGCFHKNGKHLADPSTENGMRWFLATAYYYLNFTDELPTLTYKGLKRIPFFHGVIQNSHTRPKLTSGIWKIAGDDGIENNQVIETFNRLLGNLSPRDCAVACAILITENPTFNPSALGNVKLYTQDGKFYLRGNSDTKRITLSVSKPRARDRKVSVLPPLSTRIVEYVILYTRSVRKRLLDKKKSGWRKLFLISTRYQMGSNPDFTKSLSTNPGLSLYDIYTSQLKNVGITPSMVNLYRLRCTQGILEFLRTGSLQAVSDLLGNSVQVVEAKYIPKWMVHRWNTRLLRVLHQKLILVSTEGSPWQQEASDFETREDLQNFIRKVLLGLNRGDALSEAIRSRLGHYAADPSSLIQMFVESEILFQLCPKSLAAIYSYADVIEKMPREETMKIDPGTDLPLWVYVILKKLFTQTANLDFNTASNAEIAIADRIGGDSLSLLKKAHAEAQNLAKKFQPLVEAL</sequence>
<organism evidence="2 3">
    <name type="scientific">Pseudomonas mohnii</name>
    <dbReference type="NCBI Taxonomy" id="395600"/>
    <lineage>
        <taxon>Bacteria</taxon>
        <taxon>Pseudomonadati</taxon>
        <taxon>Pseudomonadota</taxon>
        <taxon>Gammaproteobacteria</taxon>
        <taxon>Pseudomonadales</taxon>
        <taxon>Pseudomonadaceae</taxon>
        <taxon>Pseudomonas</taxon>
    </lineage>
</organism>
<comment type="caution">
    <text evidence="2">The sequence shown here is derived from an EMBL/GenBank/DDBJ whole genome shotgun (WGS) entry which is preliminary data.</text>
</comment>
<dbReference type="RefSeq" id="WP_139213624.1">
    <property type="nucleotide sequence ID" value="NZ_FNRV01000001.1"/>
</dbReference>
<evidence type="ECO:0000256" key="1">
    <source>
        <dbReference type="SAM" id="MobiDB-lite"/>
    </source>
</evidence>